<gene>
    <name evidence="1" type="ORF">L195_g048577</name>
</gene>
<protein>
    <submittedName>
        <fullName evidence="1">Uncharacterized protein</fullName>
    </submittedName>
</protein>
<feature type="non-terminal residue" evidence="1">
    <location>
        <position position="39"/>
    </location>
</feature>
<name>A0A2K3JLR3_TRIPR</name>
<evidence type="ECO:0000313" key="1">
    <source>
        <dbReference type="EMBL" id="PNX54954.1"/>
    </source>
</evidence>
<sequence>MEVVERTCLSWRAKEREAEQYVLLLLSVVNKDSNMAYKV</sequence>
<reference evidence="1 2" key="2">
    <citation type="journal article" date="2017" name="Front. Plant Sci.">
        <title>Gene Classification and Mining of Molecular Markers Useful in Red Clover (Trifolium pratense) Breeding.</title>
        <authorList>
            <person name="Istvanek J."/>
            <person name="Dluhosova J."/>
            <person name="Dluhos P."/>
            <person name="Patkova L."/>
            <person name="Nedelnik J."/>
            <person name="Repkova J."/>
        </authorList>
    </citation>
    <scope>NUCLEOTIDE SEQUENCE [LARGE SCALE GENOMIC DNA]</scope>
    <source>
        <strain evidence="2">cv. Tatra</strain>
        <tissue evidence="1">Young leaves</tissue>
    </source>
</reference>
<organism evidence="1 2">
    <name type="scientific">Trifolium pratense</name>
    <name type="common">Red clover</name>
    <dbReference type="NCBI Taxonomy" id="57577"/>
    <lineage>
        <taxon>Eukaryota</taxon>
        <taxon>Viridiplantae</taxon>
        <taxon>Streptophyta</taxon>
        <taxon>Embryophyta</taxon>
        <taxon>Tracheophyta</taxon>
        <taxon>Spermatophyta</taxon>
        <taxon>Magnoliopsida</taxon>
        <taxon>eudicotyledons</taxon>
        <taxon>Gunneridae</taxon>
        <taxon>Pentapetalae</taxon>
        <taxon>rosids</taxon>
        <taxon>fabids</taxon>
        <taxon>Fabales</taxon>
        <taxon>Fabaceae</taxon>
        <taxon>Papilionoideae</taxon>
        <taxon>50 kb inversion clade</taxon>
        <taxon>NPAAA clade</taxon>
        <taxon>Hologalegina</taxon>
        <taxon>IRL clade</taxon>
        <taxon>Trifolieae</taxon>
        <taxon>Trifolium</taxon>
    </lineage>
</organism>
<dbReference type="Proteomes" id="UP000236291">
    <property type="component" value="Unassembled WGS sequence"/>
</dbReference>
<dbReference type="AlphaFoldDB" id="A0A2K3JLR3"/>
<reference evidence="1 2" key="1">
    <citation type="journal article" date="2014" name="Am. J. Bot.">
        <title>Genome assembly and annotation for red clover (Trifolium pratense; Fabaceae).</title>
        <authorList>
            <person name="Istvanek J."/>
            <person name="Jaros M."/>
            <person name="Krenek A."/>
            <person name="Repkova J."/>
        </authorList>
    </citation>
    <scope>NUCLEOTIDE SEQUENCE [LARGE SCALE GENOMIC DNA]</scope>
    <source>
        <strain evidence="2">cv. Tatra</strain>
        <tissue evidence="1">Young leaves</tissue>
    </source>
</reference>
<comment type="caution">
    <text evidence="1">The sequence shown here is derived from an EMBL/GenBank/DDBJ whole genome shotgun (WGS) entry which is preliminary data.</text>
</comment>
<dbReference type="EMBL" id="ASHM01069723">
    <property type="protein sequence ID" value="PNX54954.1"/>
    <property type="molecule type" value="Genomic_DNA"/>
</dbReference>
<proteinExistence type="predicted"/>
<evidence type="ECO:0000313" key="2">
    <source>
        <dbReference type="Proteomes" id="UP000236291"/>
    </source>
</evidence>
<accession>A0A2K3JLR3</accession>